<keyword evidence="4" id="KW-1185">Reference proteome</keyword>
<dbReference type="EMBL" id="CAJOBP010030238">
    <property type="protein sequence ID" value="CAF4654503.1"/>
    <property type="molecule type" value="Genomic_DNA"/>
</dbReference>
<evidence type="ECO:0000313" key="3">
    <source>
        <dbReference type="Proteomes" id="UP000663825"/>
    </source>
</evidence>
<gene>
    <name evidence="1" type="ORF">TIS948_LOCUS16289</name>
    <name evidence="2" type="ORF">UJA718_LOCUS33902</name>
</gene>
<evidence type="ECO:0000313" key="1">
    <source>
        <dbReference type="EMBL" id="CAF3270317.1"/>
    </source>
</evidence>
<evidence type="ECO:0000313" key="4">
    <source>
        <dbReference type="Proteomes" id="UP000663873"/>
    </source>
</evidence>
<dbReference type="Proteomes" id="UP000663825">
    <property type="component" value="Unassembled WGS sequence"/>
</dbReference>
<comment type="caution">
    <text evidence="1">The sequence shown here is derived from an EMBL/GenBank/DDBJ whole genome shotgun (WGS) entry which is preliminary data.</text>
</comment>
<reference evidence="1" key="1">
    <citation type="submission" date="2021-02" db="EMBL/GenBank/DDBJ databases">
        <authorList>
            <person name="Nowell W R."/>
        </authorList>
    </citation>
    <scope>NUCLEOTIDE SEQUENCE</scope>
</reference>
<accession>A0A817S2A8</accession>
<name>A0A817S2A8_9BILA</name>
<feature type="non-terminal residue" evidence="1">
    <location>
        <position position="1"/>
    </location>
</feature>
<evidence type="ECO:0000313" key="2">
    <source>
        <dbReference type="EMBL" id="CAF4654503.1"/>
    </source>
</evidence>
<protein>
    <submittedName>
        <fullName evidence="1">Uncharacterized protein</fullName>
    </submittedName>
</protein>
<organism evidence="1 3">
    <name type="scientific">Rotaria socialis</name>
    <dbReference type="NCBI Taxonomy" id="392032"/>
    <lineage>
        <taxon>Eukaryota</taxon>
        <taxon>Metazoa</taxon>
        <taxon>Spiralia</taxon>
        <taxon>Gnathifera</taxon>
        <taxon>Rotifera</taxon>
        <taxon>Eurotatoria</taxon>
        <taxon>Bdelloidea</taxon>
        <taxon>Philodinida</taxon>
        <taxon>Philodinidae</taxon>
        <taxon>Rotaria</taxon>
    </lineage>
</organism>
<dbReference type="Proteomes" id="UP000663873">
    <property type="component" value="Unassembled WGS sequence"/>
</dbReference>
<dbReference type="EMBL" id="CAJNXB010002673">
    <property type="protein sequence ID" value="CAF3270317.1"/>
    <property type="molecule type" value="Genomic_DNA"/>
</dbReference>
<sequence length="14" mass="1599">KVKLEDMLVLALNL</sequence>
<proteinExistence type="predicted"/>